<gene>
    <name evidence="2" type="ORF">Azoinq_02735</name>
</gene>
<dbReference type="InterPro" id="IPR014408">
    <property type="entry name" value="dGMP_Pdiesterase_EAL/HD-GYP"/>
</dbReference>
<dbReference type="EMBL" id="CP064782">
    <property type="protein sequence ID" value="QWT49547.1"/>
    <property type="molecule type" value="Genomic_DNA"/>
</dbReference>
<dbReference type="PANTHER" id="PTHR33525:SF4">
    <property type="entry name" value="CYCLIC DI-GMP PHOSPHODIESTERASE CDGJ"/>
    <property type="match status" value="1"/>
</dbReference>
<dbReference type="PANTHER" id="PTHR33525">
    <property type="match status" value="1"/>
</dbReference>
<reference evidence="2" key="1">
    <citation type="submission" date="2020-11" db="EMBL/GenBank/DDBJ databases">
        <title>Azospira inquinata sp. nov.</title>
        <authorList>
            <person name="Moe W.M."/>
            <person name="Mikes M.C."/>
        </authorList>
    </citation>
    <scope>NUCLEOTIDE SEQUENCE</scope>
    <source>
        <strain evidence="2">Azo-3</strain>
    </source>
</reference>
<evidence type="ECO:0000259" key="1">
    <source>
        <dbReference type="PROSITE" id="PS51833"/>
    </source>
</evidence>
<feature type="domain" description="HDOD" evidence="1">
    <location>
        <begin position="214"/>
        <end position="403"/>
    </location>
</feature>
<dbReference type="AlphaFoldDB" id="A0A975XV74"/>
<evidence type="ECO:0000313" key="3">
    <source>
        <dbReference type="Proteomes" id="UP000683428"/>
    </source>
</evidence>
<name>A0A975XV74_9RHOO</name>
<sequence>MDPEQLPPHPDALAGAEIFLARQPILDRDQQLVAYELLFRGSKSNRAMVQDEKLATAQVVTHAFGELSFGDVLGPYRAHINADPAFLLSEAVEILPGESVVLELAAETPADPELIQRCRQLRRKGFSFALGGVARYPDSHLPLAGEVDILKVDHQLLNNHELFLLTCHLKPLHKKLLAEKIEDRMQMEHCFDLGFQYFQGYYFARPTLLEGRKLSHGALSVLNLLNLILTDADTHVLERTFKQEPGLSINLLRLTNSCASGLAVRIASVRHAITILGRRQLQRWLQLLLYANPDGGPLSPLLQLAATRGRFMELGAERLRSRDRDLPDRAFMAGILSLLPTVIGQPMADILAPLSLPQDVHLALLERRTELGYLLSLTEKLEEDQDMDCAELLTQLPGLRPRSVSECLAQALSWANRLTQER</sequence>
<dbReference type="InterPro" id="IPR013976">
    <property type="entry name" value="HDOD"/>
</dbReference>
<dbReference type="RefSeq" id="WP_216126620.1">
    <property type="nucleotide sequence ID" value="NZ_CP064782.1"/>
</dbReference>
<keyword evidence="3" id="KW-1185">Reference proteome</keyword>
<dbReference type="InterPro" id="IPR052340">
    <property type="entry name" value="RNase_Y/CdgJ"/>
</dbReference>
<dbReference type="Pfam" id="PF08668">
    <property type="entry name" value="HDOD"/>
    <property type="match status" value="1"/>
</dbReference>
<organism evidence="2 3">
    <name type="scientific">Azospira inquinata</name>
    <dbReference type="NCBI Taxonomy" id="2785627"/>
    <lineage>
        <taxon>Bacteria</taxon>
        <taxon>Pseudomonadati</taxon>
        <taxon>Pseudomonadota</taxon>
        <taxon>Betaproteobacteria</taxon>
        <taxon>Rhodocyclales</taxon>
        <taxon>Rhodocyclaceae</taxon>
        <taxon>Azospira</taxon>
    </lineage>
</organism>
<dbReference type="Proteomes" id="UP000683428">
    <property type="component" value="Chromosome"/>
</dbReference>
<proteinExistence type="predicted"/>
<dbReference type="Pfam" id="PF00563">
    <property type="entry name" value="EAL"/>
    <property type="match status" value="1"/>
</dbReference>
<accession>A0A975XV74</accession>
<dbReference type="SMART" id="SM00052">
    <property type="entry name" value="EAL"/>
    <property type="match status" value="1"/>
</dbReference>
<evidence type="ECO:0000313" key="2">
    <source>
        <dbReference type="EMBL" id="QWT49547.1"/>
    </source>
</evidence>
<dbReference type="PROSITE" id="PS51833">
    <property type="entry name" value="HDOD"/>
    <property type="match status" value="1"/>
</dbReference>
<dbReference type="InterPro" id="IPR001633">
    <property type="entry name" value="EAL_dom"/>
</dbReference>
<dbReference type="PIRSF" id="PIRSF003180">
    <property type="entry name" value="DiGMPpdiest_YuxH"/>
    <property type="match status" value="1"/>
</dbReference>
<dbReference type="KEGG" id="aiq:Azoinq_02735"/>
<protein>
    <submittedName>
        <fullName evidence="2">EAL domain-containing protein</fullName>
    </submittedName>
</protein>